<protein>
    <submittedName>
        <fullName evidence="1">Uncharacterized protein</fullName>
    </submittedName>
</protein>
<dbReference type="EMBL" id="AZHX01000391">
    <property type="protein sequence ID" value="ETX07718.1"/>
    <property type="molecule type" value="Genomic_DNA"/>
</dbReference>
<gene>
    <name evidence="1" type="ORF">ETSY2_09620</name>
</gene>
<evidence type="ECO:0000313" key="2">
    <source>
        <dbReference type="Proteomes" id="UP000019140"/>
    </source>
</evidence>
<dbReference type="AlphaFoldDB" id="W4MBY8"/>
<dbReference type="Proteomes" id="UP000019140">
    <property type="component" value="Unassembled WGS sequence"/>
</dbReference>
<reference evidence="1 2" key="1">
    <citation type="journal article" date="2014" name="Nature">
        <title>An environmental bacterial taxon with a large and distinct metabolic repertoire.</title>
        <authorList>
            <person name="Wilson M.C."/>
            <person name="Mori T."/>
            <person name="Ruckert C."/>
            <person name="Uria A.R."/>
            <person name="Helf M.J."/>
            <person name="Takada K."/>
            <person name="Gernert C."/>
            <person name="Steffens U.A."/>
            <person name="Heycke N."/>
            <person name="Schmitt S."/>
            <person name="Rinke C."/>
            <person name="Helfrich E.J."/>
            <person name="Brachmann A.O."/>
            <person name="Gurgui C."/>
            <person name="Wakimoto T."/>
            <person name="Kracht M."/>
            <person name="Crusemann M."/>
            <person name="Hentschel U."/>
            <person name="Abe I."/>
            <person name="Matsunaga S."/>
            <person name="Kalinowski J."/>
            <person name="Takeyama H."/>
            <person name="Piel J."/>
        </authorList>
    </citation>
    <scope>NUCLEOTIDE SEQUENCE [LARGE SCALE GENOMIC DNA]</scope>
    <source>
        <strain evidence="2">TSY2</strain>
    </source>
</reference>
<keyword evidence="2" id="KW-1185">Reference proteome</keyword>
<accession>W4MBY8</accession>
<proteinExistence type="predicted"/>
<organism evidence="1 2">
    <name type="scientific">Candidatus Entotheonella gemina</name>
    <dbReference type="NCBI Taxonomy" id="1429439"/>
    <lineage>
        <taxon>Bacteria</taxon>
        <taxon>Pseudomonadati</taxon>
        <taxon>Nitrospinota/Tectimicrobiota group</taxon>
        <taxon>Candidatus Tectimicrobiota</taxon>
        <taxon>Candidatus Entotheonellia</taxon>
        <taxon>Candidatus Entotheonellales</taxon>
        <taxon>Candidatus Entotheonellaceae</taxon>
        <taxon>Candidatus Entotheonella</taxon>
    </lineage>
</organism>
<comment type="caution">
    <text evidence="1">The sequence shown here is derived from an EMBL/GenBank/DDBJ whole genome shotgun (WGS) entry which is preliminary data.</text>
</comment>
<name>W4MBY8_9BACT</name>
<dbReference type="HOGENOM" id="CLU_3213850_0_0_7"/>
<evidence type="ECO:0000313" key="1">
    <source>
        <dbReference type="EMBL" id="ETX07718.1"/>
    </source>
</evidence>
<sequence>MGLKPAGCVDTVAASSDPDMSMEVEGDDFIQGAALCAFLLLMDD</sequence>